<reference evidence="10 11" key="1">
    <citation type="submission" date="2017-06" db="EMBL/GenBank/DDBJ databases">
        <authorList>
            <person name="Kim H.J."/>
            <person name="Triplett B.A."/>
        </authorList>
    </citation>
    <scope>NUCLEOTIDE SEQUENCE [LARGE SCALE GENOMIC DNA]</scope>
    <source>
        <strain evidence="10 11">DSM 8800</strain>
    </source>
</reference>
<keyword evidence="2 7" id="KW-0808">Transferase</keyword>
<keyword evidence="3" id="KW-0547">Nucleotide-binding</keyword>
<keyword evidence="8" id="KW-0028">Amino-acid biosynthesis</keyword>
<dbReference type="InterPro" id="IPR001341">
    <property type="entry name" value="Asp_kinase"/>
</dbReference>
<evidence type="ECO:0000256" key="4">
    <source>
        <dbReference type="ARBA" id="ARBA00022777"/>
    </source>
</evidence>
<dbReference type="Pfam" id="PF22468">
    <property type="entry name" value="ACT_9"/>
    <property type="match status" value="1"/>
</dbReference>
<gene>
    <name evidence="10" type="ORF">SAMN06264855_11812</name>
</gene>
<dbReference type="NCBIfam" id="NF005160">
    <property type="entry name" value="PRK06635.2-4"/>
    <property type="match status" value="1"/>
</dbReference>
<dbReference type="InterPro" id="IPR001048">
    <property type="entry name" value="Asp/Glu/Uridylate_kinase"/>
</dbReference>
<dbReference type="UniPathway" id="UPA00034">
    <property type="reaction ID" value="UER00015"/>
</dbReference>
<sequence>MRVVAKFGGTSLGSGDRINRAADSVANAVAAGHEIAVVASAMGSTTDELLDDITFETNEVDRAEIVSMGERTSVRMLKAALSARGVDAIFLEPGHPDWPVITNELGEVDIEETRRRAEAIAARLDGTVPIITGFLAEDYEGTVTTLGRGGSDTTAVMLGNYMAADEVVIVTDVEGVMTGDPRVVEGARNVGRITVDELRNLSFRGAEVVAPSALSYKSKDLGVRVVHYQHGDLLTGGTRIEGQFENLIDMREEPLACLTVAGRAIRNRPGILSELANALRREEINVDAVASGMDSVTFYVDVSVAETAEAMLHEAVVADETLSSVTVDDPIAVIRVTGGELPNQPGVIQEVIAPLAKAGINIIDLITSATSVAVFIDWEDRESALEIVQDQFD</sequence>
<keyword evidence="5" id="KW-0067">ATP-binding</keyword>
<dbReference type="Gene3D" id="3.30.70.260">
    <property type="match status" value="2"/>
</dbReference>
<dbReference type="InterPro" id="IPR002912">
    <property type="entry name" value="ACT_dom"/>
</dbReference>
<dbReference type="InterPro" id="IPR036393">
    <property type="entry name" value="AceGlu_kinase-like_sf"/>
</dbReference>
<dbReference type="PROSITE" id="PS00324">
    <property type="entry name" value="ASPARTOKINASE"/>
    <property type="match status" value="1"/>
</dbReference>
<accession>A0A238XID6</accession>
<evidence type="ECO:0000256" key="3">
    <source>
        <dbReference type="ARBA" id="ARBA00022741"/>
    </source>
</evidence>
<dbReference type="GO" id="GO:0009088">
    <property type="term" value="P:threonine biosynthetic process"/>
    <property type="evidence" value="ECO:0007669"/>
    <property type="project" value="UniProtKB-UniPathway"/>
</dbReference>
<evidence type="ECO:0000256" key="1">
    <source>
        <dbReference type="ARBA" id="ARBA00010122"/>
    </source>
</evidence>
<dbReference type="SUPFAM" id="SSF55021">
    <property type="entry name" value="ACT-like"/>
    <property type="match status" value="2"/>
</dbReference>
<dbReference type="Pfam" id="PF00696">
    <property type="entry name" value="AA_kinase"/>
    <property type="match status" value="1"/>
</dbReference>
<comment type="similarity">
    <text evidence="1 7">Belongs to the aspartokinase family.</text>
</comment>
<dbReference type="InterPro" id="IPR018042">
    <property type="entry name" value="Aspartate_kinase_CS"/>
</dbReference>
<dbReference type="NCBIfam" id="NF005159">
    <property type="entry name" value="PRK06635.2-3"/>
    <property type="match status" value="1"/>
</dbReference>
<proteinExistence type="inferred from homology"/>
<dbReference type="InterPro" id="IPR027795">
    <property type="entry name" value="CASTOR_ACT_dom"/>
</dbReference>
<dbReference type="EMBL" id="FZNQ01000018">
    <property type="protein sequence ID" value="SNR58331.1"/>
    <property type="molecule type" value="Genomic_DNA"/>
</dbReference>
<dbReference type="Gene3D" id="3.40.1160.10">
    <property type="entry name" value="Acetylglutamate kinase-like"/>
    <property type="match status" value="1"/>
</dbReference>
<evidence type="ECO:0000313" key="10">
    <source>
        <dbReference type="EMBL" id="SNR58331.1"/>
    </source>
</evidence>
<dbReference type="GO" id="GO:0004072">
    <property type="term" value="F:aspartate kinase activity"/>
    <property type="evidence" value="ECO:0007669"/>
    <property type="project" value="UniProtKB-EC"/>
</dbReference>
<dbReference type="SUPFAM" id="SSF53633">
    <property type="entry name" value="Carbamate kinase-like"/>
    <property type="match status" value="1"/>
</dbReference>
<dbReference type="OrthoDB" id="8904at2157"/>
<protein>
    <recommendedName>
        <fullName evidence="7">Aspartokinase</fullName>
        <ecNumber evidence="7">2.7.2.4</ecNumber>
    </recommendedName>
</protein>
<evidence type="ECO:0000256" key="7">
    <source>
        <dbReference type="RuleBase" id="RU003448"/>
    </source>
</evidence>
<comment type="catalytic activity">
    <reaction evidence="6 7">
        <text>L-aspartate + ATP = 4-phospho-L-aspartate + ADP</text>
        <dbReference type="Rhea" id="RHEA:23776"/>
        <dbReference type="ChEBI" id="CHEBI:29991"/>
        <dbReference type="ChEBI" id="CHEBI:30616"/>
        <dbReference type="ChEBI" id="CHEBI:57535"/>
        <dbReference type="ChEBI" id="CHEBI:456216"/>
        <dbReference type="EC" id="2.7.2.4"/>
    </reaction>
</comment>
<dbReference type="UniPathway" id="UPA00050">
    <property type="reaction ID" value="UER00461"/>
</dbReference>
<dbReference type="PANTHER" id="PTHR21499:SF70">
    <property type="entry name" value="ASPARTOKINASE"/>
    <property type="match status" value="1"/>
</dbReference>
<evidence type="ECO:0000256" key="5">
    <source>
        <dbReference type="ARBA" id="ARBA00022840"/>
    </source>
</evidence>
<dbReference type="AlphaFoldDB" id="A0A238XID6"/>
<evidence type="ECO:0000313" key="11">
    <source>
        <dbReference type="Proteomes" id="UP000198397"/>
    </source>
</evidence>
<dbReference type="RefSeq" id="WP_089385569.1">
    <property type="nucleotide sequence ID" value="NZ_FZNQ01000018.1"/>
</dbReference>
<evidence type="ECO:0000256" key="8">
    <source>
        <dbReference type="RuleBase" id="RU004249"/>
    </source>
</evidence>
<dbReference type="InterPro" id="IPR005260">
    <property type="entry name" value="Asp_kin_monofn"/>
</dbReference>
<comment type="pathway">
    <text evidence="8">Amino-acid biosynthesis; L-threonine biosynthesis; L-threonine from L-aspartate: step 1/5.</text>
</comment>
<dbReference type="PIRSF" id="PIRSF000726">
    <property type="entry name" value="Asp_kin"/>
    <property type="match status" value="1"/>
</dbReference>
<evidence type="ECO:0000259" key="9">
    <source>
        <dbReference type="PROSITE" id="PS51671"/>
    </source>
</evidence>
<comment type="pathway">
    <text evidence="8">Amino-acid biosynthesis; L-lysine biosynthesis via DAP pathway; (S)-tetrahydrodipicolinate from L-aspartate: step 1/4.</text>
</comment>
<dbReference type="PANTHER" id="PTHR21499">
    <property type="entry name" value="ASPARTATE KINASE"/>
    <property type="match status" value="1"/>
</dbReference>
<dbReference type="Pfam" id="PF13840">
    <property type="entry name" value="ACT_7"/>
    <property type="match status" value="1"/>
</dbReference>
<dbReference type="GO" id="GO:0005829">
    <property type="term" value="C:cytosol"/>
    <property type="evidence" value="ECO:0007669"/>
    <property type="project" value="TreeGrafter"/>
</dbReference>
<evidence type="ECO:0000256" key="2">
    <source>
        <dbReference type="ARBA" id="ARBA00022679"/>
    </source>
</evidence>
<dbReference type="GO" id="GO:0009090">
    <property type="term" value="P:homoserine biosynthetic process"/>
    <property type="evidence" value="ECO:0007669"/>
    <property type="project" value="TreeGrafter"/>
</dbReference>
<feature type="domain" description="ACT" evidence="9">
    <location>
        <begin position="260"/>
        <end position="336"/>
    </location>
</feature>
<dbReference type="EC" id="2.7.2.4" evidence="7"/>
<keyword evidence="11" id="KW-1185">Reference proteome</keyword>
<dbReference type="InterPro" id="IPR045865">
    <property type="entry name" value="ACT-like_dom_sf"/>
</dbReference>
<dbReference type="Proteomes" id="UP000198397">
    <property type="component" value="Unassembled WGS sequence"/>
</dbReference>
<dbReference type="GO" id="GO:0009089">
    <property type="term" value="P:lysine biosynthetic process via diaminopimelate"/>
    <property type="evidence" value="ECO:0007669"/>
    <property type="project" value="UniProtKB-UniPathway"/>
</dbReference>
<comment type="pathway">
    <text evidence="8">Amino-acid biosynthesis; L-methionine biosynthesis via de novo pathway; L-homoserine from L-aspartate: step 1/3.</text>
</comment>
<evidence type="ECO:0000256" key="6">
    <source>
        <dbReference type="ARBA" id="ARBA00047872"/>
    </source>
</evidence>
<dbReference type="CDD" id="cd04868">
    <property type="entry name" value="ACT_AK-like"/>
    <property type="match status" value="1"/>
</dbReference>
<organism evidence="10 11">
    <name type="scientific">Halorubrum vacuolatum</name>
    <name type="common">Natronobacterium vacuolatum</name>
    <dbReference type="NCBI Taxonomy" id="63740"/>
    <lineage>
        <taxon>Archaea</taxon>
        <taxon>Methanobacteriati</taxon>
        <taxon>Methanobacteriota</taxon>
        <taxon>Stenosarchaea group</taxon>
        <taxon>Halobacteria</taxon>
        <taxon>Halobacteriales</taxon>
        <taxon>Haloferacaceae</taxon>
        <taxon>Halorubrum</taxon>
    </lineage>
</organism>
<name>A0A238XID6_HALVU</name>
<dbReference type="GO" id="GO:0005524">
    <property type="term" value="F:ATP binding"/>
    <property type="evidence" value="ECO:0007669"/>
    <property type="project" value="UniProtKB-KW"/>
</dbReference>
<dbReference type="NCBIfam" id="TIGR00657">
    <property type="entry name" value="asp_kinases"/>
    <property type="match status" value="1"/>
</dbReference>
<dbReference type="CDD" id="cd04234">
    <property type="entry name" value="AAK_AK"/>
    <property type="match status" value="1"/>
</dbReference>
<dbReference type="UniPathway" id="UPA00051">
    <property type="reaction ID" value="UER00462"/>
</dbReference>
<dbReference type="PROSITE" id="PS51671">
    <property type="entry name" value="ACT"/>
    <property type="match status" value="1"/>
</dbReference>
<dbReference type="InterPro" id="IPR054352">
    <property type="entry name" value="ACT_Aspartokinase"/>
</dbReference>
<keyword evidence="4 7" id="KW-0418">Kinase</keyword>